<dbReference type="RefSeq" id="WP_190890040.1">
    <property type="nucleotide sequence ID" value="NZ_JACWZY010000026.1"/>
</dbReference>
<dbReference type="PROSITE" id="PS51257">
    <property type="entry name" value="PROKAR_LIPOPROTEIN"/>
    <property type="match status" value="1"/>
</dbReference>
<organism evidence="1 2">
    <name type="scientific">Spirosoma profusum</name>
    <dbReference type="NCBI Taxonomy" id="2771354"/>
    <lineage>
        <taxon>Bacteria</taxon>
        <taxon>Pseudomonadati</taxon>
        <taxon>Bacteroidota</taxon>
        <taxon>Cytophagia</taxon>
        <taxon>Cytophagales</taxon>
        <taxon>Cytophagaceae</taxon>
        <taxon>Spirosoma</taxon>
    </lineage>
</organism>
<dbReference type="EMBL" id="JACWZY010000026">
    <property type="protein sequence ID" value="MBD2703910.1"/>
    <property type="molecule type" value="Genomic_DNA"/>
</dbReference>
<protein>
    <recommendedName>
        <fullName evidence="3">Lipoprotein</fullName>
    </recommendedName>
</protein>
<dbReference type="Proteomes" id="UP000598820">
    <property type="component" value="Unassembled WGS sequence"/>
</dbReference>
<gene>
    <name evidence="1" type="ORF">IC229_24915</name>
</gene>
<proteinExistence type="predicted"/>
<reference evidence="1" key="1">
    <citation type="submission" date="2020-09" db="EMBL/GenBank/DDBJ databases">
        <authorList>
            <person name="Kim M.K."/>
        </authorList>
    </citation>
    <scope>NUCLEOTIDE SEQUENCE</scope>
    <source>
        <strain evidence="1">BT702</strain>
    </source>
</reference>
<comment type="caution">
    <text evidence="1">The sequence shown here is derived from an EMBL/GenBank/DDBJ whole genome shotgun (WGS) entry which is preliminary data.</text>
</comment>
<sequence>MSFKPILPFFLVAFMSCQKEDASVQTSPCQSPYVTLRRQNFIQDRPALVVQRSQKNGEFSFQIVPSYSTGVDEADRTPWGSCNLGTAFQKDSLKVIVSGYFLTSDLLETMNISPLPFEVTSMQLRN</sequence>
<dbReference type="AlphaFoldDB" id="A0A926Y4Y0"/>
<keyword evidence="2" id="KW-1185">Reference proteome</keyword>
<evidence type="ECO:0000313" key="1">
    <source>
        <dbReference type="EMBL" id="MBD2703910.1"/>
    </source>
</evidence>
<accession>A0A926Y4Y0</accession>
<evidence type="ECO:0008006" key="3">
    <source>
        <dbReference type="Google" id="ProtNLM"/>
    </source>
</evidence>
<name>A0A926Y4Y0_9BACT</name>
<evidence type="ECO:0000313" key="2">
    <source>
        <dbReference type="Proteomes" id="UP000598820"/>
    </source>
</evidence>